<organism evidence="1">
    <name type="scientific">marine sediment metagenome</name>
    <dbReference type="NCBI Taxonomy" id="412755"/>
    <lineage>
        <taxon>unclassified sequences</taxon>
        <taxon>metagenomes</taxon>
        <taxon>ecological metagenomes</taxon>
    </lineage>
</organism>
<accession>A0A0F9NC73</accession>
<name>A0A0F9NC73_9ZZZZ</name>
<sequence length="124" mass="14233">MEELKAKIAERCGFRQERLVIPLVGIDRPDGSWVSPENDYNELELPDFTASFDACFEYIVPKWIDIIMVEQECSSDFAYAIMFKKWLQELELNIPHVALALCRAVEKLIDGENAPTSKIPTHCK</sequence>
<protein>
    <submittedName>
        <fullName evidence="1">Uncharacterized protein</fullName>
    </submittedName>
</protein>
<comment type="caution">
    <text evidence="1">The sequence shown here is derived from an EMBL/GenBank/DDBJ whole genome shotgun (WGS) entry which is preliminary data.</text>
</comment>
<evidence type="ECO:0000313" key="1">
    <source>
        <dbReference type="EMBL" id="KKN17090.1"/>
    </source>
</evidence>
<proteinExistence type="predicted"/>
<feature type="non-terminal residue" evidence="1">
    <location>
        <position position="124"/>
    </location>
</feature>
<dbReference type="AlphaFoldDB" id="A0A0F9NC73"/>
<reference evidence="1" key="1">
    <citation type="journal article" date="2015" name="Nature">
        <title>Complex archaea that bridge the gap between prokaryotes and eukaryotes.</title>
        <authorList>
            <person name="Spang A."/>
            <person name="Saw J.H."/>
            <person name="Jorgensen S.L."/>
            <person name="Zaremba-Niedzwiedzka K."/>
            <person name="Martijn J."/>
            <person name="Lind A.E."/>
            <person name="van Eijk R."/>
            <person name="Schleper C."/>
            <person name="Guy L."/>
            <person name="Ettema T.J."/>
        </authorList>
    </citation>
    <scope>NUCLEOTIDE SEQUENCE</scope>
</reference>
<dbReference type="EMBL" id="LAZR01003557">
    <property type="protein sequence ID" value="KKN17090.1"/>
    <property type="molecule type" value="Genomic_DNA"/>
</dbReference>
<gene>
    <name evidence="1" type="ORF">LCGC14_0969220</name>
</gene>